<comment type="caution">
    <text evidence="2">The sequence shown here is derived from an EMBL/GenBank/DDBJ whole genome shotgun (WGS) entry which is preliminary data.</text>
</comment>
<dbReference type="EMBL" id="JAQNDL010000003">
    <property type="protein sequence ID" value="MDC0720339.1"/>
    <property type="molecule type" value="Genomic_DNA"/>
</dbReference>
<organism evidence="2 3">
    <name type="scientific">Nannocystis bainbridge</name>
    <dbReference type="NCBI Taxonomy" id="2995303"/>
    <lineage>
        <taxon>Bacteria</taxon>
        <taxon>Pseudomonadati</taxon>
        <taxon>Myxococcota</taxon>
        <taxon>Polyangia</taxon>
        <taxon>Nannocystales</taxon>
        <taxon>Nannocystaceae</taxon>
        <taxon>Nannocystis</taxon>
    </lineage>
</organism>
<dbReference type="Proteomes" id="UP001221686">
    <property type="component" value="Unassembled WGS sequence"/>
</dbReference>
<keyword evidence="3" id="KW-1185">Reference proteome</keyword>
<dbReference type="InterPro" id="IPR000182">
    <property type="entry name" value="GNAT_dom"/>
</dbReference>
<dbReference type="CDD" id="cd04301">
    <property type="entry name" value="NAT_SF"/>
    <property type="match status" value="1"/>
</dbReference>
<dbReference type="Pfam" id="PF13508">
    <property type="entry name" value="Acetyltransf_7"/>
    <property type="match status" value="1"/>
</dbReference>
<dbReference type="RefSeq" id="WP_272088847.1">
    <property type="nucleotide sequence ID" value="NZ_JAQNDL010000003.1"/>
</dbReference>
<sequence>MKIRPYSPADREACLELLRGNTPEHFSPPEEAELGRFLDALPGPYFVVEDGGQIVGSGGIAAERDGVTATLCWGMIDARRQRSGIGSMLLDHRLGTFLREHPQIRRIETHTSQKVQGFYAKHGFVVVEVRPGGFGPGLDHVRMACDAGTFAR</sequence>
<name>A0ABT5E4T0_9BACT</name>
<protein>
    <submittedName>
        <fullName evidence="2">GNAT family N-acetyltransferase</fullName>
    </submittedName>
</protein>
<dbReference type="InterPro" id="IPR016181">
    <property type="entry name" value="Acyl_CoA_acyltransferase"/>
</dbReference>
<dbReference type="Gene3D" id="3.40.630.30">
    <property type="match status" value="1"/>
</dbReference>
<accession>A0ABT5E4T0</accession>
<dbReference type="PROSITE" id="PS51186">
    <property type="entry name" value="GNAT"/>
    <property type="match status" value="1"/>
</dbReference>
<evidence type="ECO:0000259" key="1">
    <source>
        <dbReference type="PROSITE" id="PS51186"/>
    </source>
</evidence>
<gene>
    <name evidence="2" type="ORF">POL25_25790</name>
</gene>
<proteinExistence type="predicted"/>
<reference evidence="2 3" key="1">
    <citation type="submission" date="2022-11" db="EMBL/GenBank/DDBJ databases">
        <title>Minimal conservation of predation-associated metabolite biosynthetic gene clusters underscores biosynthetic potential of Myxococcota including descriptions for ten novel species: Archangium lansinium sp. nov., Myxococcus landrumus sp. nov., Nannocystis bai.</title>
        <authorList>
            <person name="Ahearne A."/>
            <person name="Stevens C."/>
            <person name="Dowd S."/>
        </authorList>
    </citation>
    <scope>NUCLEOTIDE SEQUENCE [LARGE SCALE GENOMIC DNA]</scope>
    <source>
        <strain evidence="2 3">BB15-2</strain>
    </source>
</reference>
<dbReference type="SUPFAM" id="SSF55729">
    <property type="entry name" value="Acyl-CoA N-acyltransferases (Nat)"/>
    <property type="match status" value="1"/>
</dbReference>
<evidence type="ECO:0000313" key="3">
    <source>
        <dbReference type="Proteomes" id="UP001221686"/>
    </source>
</evidence>
<feature type="domain" description="N-acetyltransferase" evidence="1">
    <location>
        <begin position="1"/>
        <end position="148"/>
    </location>
</feature>
<evidence type="ECO:0000313" key="2">
    <source>
        <dbReference type="EMBL" id="MDC0720339.1"/>
    </source>
</evidence>